<dbReference type="GO" id="GO:0005886">
    <property type="term" value="C:plasma membrane"/>
    <property type="evidence" value="ECO:0007669"/>
    <property type="project" value="TreeGrafter"/>
</dbReference>
<protein>
    <submittedName>
        <fullName evidence="5">ABC transporter ATP-binding protein</fullName>
    </submittedName>
</protein>
<dbReference type="Proteomes" id="UP000317355">
    <property type="component" value="Unassembled WGS sequence"/>
</dbReference>
<keyword evidence="3 5" id="KW-0067">ATP-binding</keyword>
<comment type="caution">
    <text evidence="5">The sequence shown here is derived from an EMBL/GenBank/DDBJ whole genome shotgun (WGS) entry which is preliminary data.</text>
</comment>
<evidence type="ECO:0000259" key="4">
    <source>
        <dbReference type="PROSITE" id="PS50893"/>
    </source>
</evidence>
<accession>A0A558D0R9</accession>
<dbReference type="EMBL" id="VMRY01000041">
    <property type="protein sequence ID" value="TVT54617.1"/>
    <property type="molecule type" value="Genomic_DNA"/>
</dbReference>
<evidence type="ECO:0000256" key="2">
    <source>
        <dbReference type="ARBA" id="ARBA00022741"/>
    </source>
</evidence>
<sequence length="231" mass="25220">MNRITLNNVTKVFNQGRPNEYAAVRGVSLTIEPNRVTCLKGPSGSGKSTLLSMIGCLSRPTSGRILLGEQMISGLPERFLTDIRRHTFGFIFQQFNLISGLSVLENVILPAYPLAPDHRTLMKSAHELLERFELGHKAESPVQWLSGGEAQRAAICRALINDPQILIADEPTANLDTKLSHAFMGQIAQLRKLGKTILITSHDPVVFDSPVVDSVVELQDGAVLQEAVDAA</sequence>
<evidence type="ECO:0000256" key="3">
    <source>
        <dbReference type="ARBA" id="ARBA00022840"/>
    </source>
</evidence>
<dbReference type="InterPro" id="IPR027417">
    <property type="entry name" value="P-loop_NTPase"/>
</dbReference>
<keyword evidence="2" id="KW-0547">Nucleotide-binding</keyword>
<dbReference type="GO" id="GO:0005524">
    <property type="term" value="F:ATP binding"/>
    <property type="evidence" value="ECO:0007669"/>
    <property type="project" value="UniProtKB-KW"/>
</dbReference>
<dbReference type="SUPFAM" id="SSF52540">
    <property type="entry name" value="P-loop containing nucleoside triphosphate hydrolases"/>
    <property type="match status" value="1"/>
</dbReference>
<keyword evidence="1" id="KW-0813">Transport</keyword>
<gene>
    <name evidence="5" type="ORF">FHK82_10550</name>
</gene>
<dbReference type="GO" id="GO:0016887">
    <property type="term" value="F:ATP hydrolysis activity"/>
    <property type="evidence" value="ECO:0007669"/>
    <property type="project" value="InterPro"/>
</dbReference>
<dbReference type="PANTHER" id="PTHR24220:SF86">
    <property type="entry name" value="ABC TRANSPORTER ABCH.1"/>
    <property type="match status" value="1"/>
</dbReference>
<dbReference type="Gene3D" id="3.40.50.300">
    <property type="entry name" value="P-loop containing nucleotide triphosphate hydrolases"/>
    <property type="match status" value="1"/>
</dbReference>
<dbReference type="InterPro" id="IPR017871">
    <property type="entry name" value="ABC_transporter-like_CS"/>
</dbReference>
<dbReference type="InterPro" id="IPR015854">
    <property type="entry name" value="ABC_transpr_LolD-like"/>
</dbReference>
<dbReference type="AlphaFoldDB" id="A0A558D0R9"/>
<dbReference type="PROSITE" id="PS50893">
    <property type="entry name" value="ABC_TRANSPORTER_2"/>
    <property type="match status" value="1"/>
</dbReference>
<evidence type="ECO:0000313" key="6">
    <source>
        <dbReference type="Proteomes" id="UP000317355"/>
    </source>
</evidence>
<dbReference type="CDD" id="cd03255">
    <property type="entry name" value="ABC_MJ0796_LolCDE_FtsE"/>
    <property type="match status" value="1"/>
</dbReference>
<reference evidence="5 6" key="1">
    <citation type="submission" date="2019-07" db="EMBL/GenBank/DDBJ databases">
        <title>The pathways for chlorine oxyanion respiration interact through the shared metabolite chlorate.</title>
        <authorList>
            <person name="Barnum T.P."/>
            <person name="Cheng Y."/>
            <person name="Hill K.A."/>
            <person name="Lucas L.N."/>
            <person name="Carlson H.K."/>
            <person name="Coates J.D."/>
        </authorList>
    </citation>
    <scope>NUCLEOTIDE SEQUENCE [LARGE SCALE GENOMIC DNA]</scope>
    <source>
        <strain evidence="5">BK-3</strain>
    </source>
</reference>
<dbReference type="InterPro" id="IPR003439">
    <property type="entry name" value="ABC_transporter-like_ATP-bd"/>
</dbReference>
<dbReference type="InterPro" id="IPR003593">
    <property type="entry name" value="AAA+_ATPase"/>
</dbReference>
<dbReference type="InterPro" id="IPR017911">
    <property type="entry name" value="MacB-like_ATP-bd"/>
</dbReference>
<dbReference type="STRING" id="1543721.AAY24_16810"/>
<name>A0A558D0R9_9GAMM</name>
<proteinExistence type="predicted"/>
<dbReference type="PANTHER" id="PTHR24220">
    <property type="entry name" value="IMPORT ATP-BINDING PROTEIN"/>
    <property type="match status" value="1"/>
</dbReference>
<dbReference type="GO" id="GO:0022857">
    <property type="term" value="F:transmembrane transporter activity"/>
    <property type="evidence" value="ECO:0007669"/>
    <property type="project" value="TreeGrafter"/>
</dbReference>
<dbReference type="PROSITE" id="PS00211">
    <property type="entry name" value="ABC_TRANSPORTER_1"/>
    <property type="match status" value="1"/>
</dbReference>
<evidence type="ECO:0000256" key="1">
    <source>
        <dbReference type="ARBA" id="ARBA00022448"/>
    </source>
</evidence>
<organism evidence="5 6">
    <name type="scientific">Sedimenticola thiotaurini</name>
    <dbReference type="NCBI Taxonomy" id="1543721"/>
    <lineage>
        <taxon>Bacteria</taxon>
        <taxon>Pseudomonadati</taxon>
        <taxon>Pseudomonadota</taxon>
        <taxon>Gammaproteobacteria</taxon>
        <taxon>Chromatiales</taxon>
        <taxon>Sedimenticolaceae</taxon>
        <taxon>Sedimenticola</taxon>
    </lineage>
</organism>
<dbReference type="Pfam" id="PF00005">
    <property type="entry name" value="ABC_tran"/>
    <property type="match status" value="1"/>
</dbReference>
<feature type="domain" description="ABC transporter" evidence="4">
    <location>
        <begin position="4"/>
        <end position="230"/>
    </location>
</feature>
<dbReference type="SMART" id="SM00382">
    <property type="entry name" value="AAA"/>
    <property type="match status" value="1"/>
</dbReference>
<evidence type="ECO:0000313" key="5">
    <source>
        <dbReference type="EMBL" id="TVT54617.1"/>
    </source>
</evidence>